<proteinExistence type="predicted"/>
<evidence type="ECO:0000313" key="2">
    <source>
        <dbReference type="Proteomes" id="UP000543419"/>
    </source>
</evidence>
<keyword evidence="2" id="KW-1185">Reference proteome</keyword>
<comment type="caution">
    <text evidence="1">The sequence shown here is derived from an EMBL/GenBank/DDBJ whole genome shotgun (WGS) entry which is preliminary data.</text>
</comment>
<accession>A0A7Y0EXE8</accession>
<organism evidence="1 2">
    <name type="scientific">Bifidobacterium olomucense</name>
    <dbReference type="NCBI Taxonomy" id="2675324"/>
    <lineage>
        <taxon>Bacteria</taxon>
        <taxon>Bacillati</taxon>
        <taxon>Actinomycetota</taxon>
        <taxon>Actinomycetes</taxon>
        <taxon>Bifidobacteriales</taxon>
        <taxon>Bifidobacteriaceae</taxon>
        <taxon>Bifidobacterium</taxon>
    </lineage>
</organism>
<protein>
    <submittedName>
        <fullName evidence="1">Uncharacterized protein</fullName>
    </submittedName>
</protein>
<gene>
    <name evidence="1" type="ORF">G1C97_1093</name>
</gene>
<name>A0A7Y0EXE8_9BIFI</name>
<dbReference type="RefSeq" id="WP_169240915.1">
    <property type="nucleotide sequence ID" value="NZ_JAAIIG010000004.1"/>
</dbReference>
<sequence>MVFASGVSKDCIVAGCTELAVAGGLCRSHYDRRAYSGRPVAPIRSRVCPMCGMAFQLIRASKRFCSATCRKRYQRRCAKQSVPPFGTDSNPIIESEPVTPKPVRSMTYGAFTEADIWAKCDGTCYGCGEAVVKDVDSPDAGTPGWIVPPEDGGEPSFENRAIFHYRCVRRHV</sequence>
<dbReference type="Proteomes" id="UP000543419">
    <property type="component" value="Unassembled WGS sequence"/>
</dbReference>
<evidence type="ECO:0000313" key="1">
    <source>
        <dbReference type="EMBL" id="NMM98144.1"/>
    </source>
</evidence>
<dbReference type="EMBL" id="JAAIIG010000004">
    <property type="protein sequence ID" value="NMM98144.1"/>
    <property type="molecule type" value="Genomic_DNA"/>
</dbReference>
<reference evidence="1 2" key="1">
    <citation type="submission" date="2020-02" db="EMBL/GenBank/DDBJ databases">
        <title>Characterization of phylogenetic diversity of novel bifidobacterial species isolated in Czech ZOOs.</title>
        <authorList>
            <person name="Lugli G.A."/>
            <person name="Vera N.B."/>
            <person name="Ventura M."/>
        </authorList>
    </citation>
    <scope>NUCLEOTIDE SEQUENCE [LARGE SCALE GENOMIC DNA]</scope>
    <source>
        <strain evidence="1 2">DSM 109959</strain>
    </source>
</reference>
<dbReference type="AlphaFoldDB" id="A0A7Y0EXE8"/>